<dbReference type="RefSeq" id="WP_283758830.1">
    <property type="nucleotide sequence ID" value="NZ_JAQOSQ010000012.1"/>
</dbReference>
<comment type="caution">
    <text evidence="1">The sequence shown here is derived from an EMBL/GenBank/DDBJ whole genome shotgun (WGS) entry which is preliminary data.</text>
</comment>
<organism evidence="1 2">
    <name type="scientific">Roseofilum casamattae BLCC-M143</name>
    <dbReference type="NCBI Taxonomy" id="3022442"/>
    <lineage>
        <taxon>Bacteria</taxon>
        <taxon>Bacillati</taxon>
        <taxon>Cyanobacteriota</taxon>
        <taxon>Cyanophyceae</taxon>
        <taxon>Desertifilales</taxon>
        <taxon>Desertifilaceae</taxon>
        <taxon>Roseofilum</taxon>
        <taxon>Roseofilum casamattae</taxon>
    </lineage>
</organism>
<keyword evidence="2" id="KW-1185">Reference proteome</keyword>
<gene>
    <name evidence="1" type="ORF">PMH09_13380</name>
</gene>
<reference evidence="1 2" key="1">
    <citation type="submission" date="2023-01" db="EMBL/GenBank/DDBJ databases">
        <title>Novel diversity within Roseofilum (Cyanobacteria; Desertifilaceae) from marine benthic mats with descriptions of four novel species.</title>
        <authorList>
            <person name="Wang Y."/>
            <person name="Berthold D.E."/>
            <person name="Hu J."/>
            <person name="Lefler F.W."/>
            <person name="Laughinghouse H.D. IV."/>
        </authorList>
    </citation>
    <scope>NUCLEOTIDE SEQUENCE [LARGE SCALE GENOMIC DNA]</scope>
    <source>
        <strain evidence="1 2">BLCC-M143</strain>
    </source>
</reference>
<evidence type="ECO:0000313" key="2">
    <source>
        <dbReference type="Proteomes" id="UP001232992"/>
    </source>
</evidence>
<dbReference type="EMBL" id="JAQOSQ010000012">
    <property type="protein sequence ID" value="MDJ1184177.1"/>
    <property type="molecule type" value="Genomic_DNA"/>
</dbReference>
<name>A0ABT7BZF7_9CYAN</name>
<accession>A0ABT7BZF7</accession>
<protein>
    <submittedName>
        <fullName evidence="1">Uncharacterized protein</fullName>
    </submittedName>
</protein>
<dbReference type="Proteomes" id="UP001232992">
    <property type="component" value="Unassembled WGS sequence"/>
</dbReference>
<proteinExistence type="predicted"/>
<sequence length="60" mass="6822">MSLSGKFFSRCEITPTFLHCYRSRRSLLVSDRLFLSETATLWLAIAGLTISSGIKPPRWC</sequence>
<evidence type="ECO:0000313" key="1">
    <source>
        <dbReference type="EMBL" id="MDJ1184177.1"/>
    </source>
</evidence>